<dbReference type="RefSeq" id="XP_012652731.1">
    <property type="nucleotide sequence ID" value="XM_012797277.1"/>
</dbReference>
<reference evidence="2" key="1">
    <citation type="journal article" date="2006" name="PLoS Biol.">
        <title>Macronuclear genome sequence of the ciliate Tetrahymena thermophila, a model eukaryote.</title>
        <authorList>
            <person name="Eisen J.A."/>
            <person name="Coyne R.S."/>
            <person name="Wu M."/>
            <person name="Wu D."/>
            <person name="Thiagarajan M."/>
            <person name="Wortman J.R."/>
            <person name="Badger J.H."/>
            <person name="Ren Q."/>
            <person name="Amedeo P."/>
            <person name="Jones K.M."/>
            <person name="Tallon L.J."/>
            <person name="Delcher A.L."/>
            <person name="Salzberg S.L."/>
            <person name="Silva J.C."/>
            <person name="Haas B.J."/>
            <person name="Majoros W.H."/>
            <person name="Farzad M."/>
            <person name="Carlton J.M."/>
            <person name="Smith R.K. Jr."/>
            <person name="Garg J."/>
            <person name="Pearlman R.E."/>
            <person name="Karrer K.M."/>
            <person name="Sun L."/>
            <person name="Manning G."/>
            <person name="Elde N.C."/>
            <person name="Turkewitz A.P."/>
            <person name="Asai D.J."/>
            <person name="Wilkes D.E."/>
            <person name="Wang Y."/>
            <person name="Cai H."/>
            <person name="Collins K."/>
            <person name="Stewart B.A."/>
            <person name="Lee S.R."/>
            <person name="Wilamowska K."/>
            <person name="Weinberg Z."/>
            <person name="Ruzzo W.L."/>
            <person name="Wloga D."/>
            <person name="Gaertig J."/>
            <person name="Frankel J."/>
            <person name="Tsao C.-C."/>
            <person name="Gorovsky M.A."/>
            <person name="Keeling P.J."/>
            <person name="Waller R.F."/>
            <person name="Patron N.J."/>
            <person name="Cherry J.M."/>
            <person name="Stover N.A."/>
            <person name="Krieger C.J."/>
            <person name="del Toro C."/>
            <person name="Ryder H.F."/>
            <person name="Williamson S.C."/>
            <person name="Barbeau R.A."/>
            <person name="Hamilton E.P."/>
            <person name="Orias E."/>
        </authorList>
    </citation>
    <scope>NUCLEOTIDE SEQUENCE [LARGE SCALE GENOMIC DNA]</scope>
    <source>
        <strain evidence="2">SB210</strain>
    </source>
</reference>
<dbReference type="Proteomes" id="UP000009168">
    <property type="component" value="Unassembled WGS sequence"/>
</dbReference>
<sequence length="53" mass="6396">MKDFFSGTYLHIMQHNNIVNLNNQTQSIEIIHDEQVEEKLNSNYDEDNKKTWQ</sequence>
<proteinExistence type="predicted"/>
<protein>
    <submittedName>
        <fullName evidence="1">Uncharacterized protein</fullName>
    </submittedName>
</protein>
<dbReference type="KEGG" id="tet:TTHERM_000225978"/>
<gene>
    <name evidence="1" type="ORF">TTHERM_000225978</name>
</gene>
<dbReference type="GeneID" id="24437904"/>
<keyword evidence="2" id="KW-1185">Reference proteome</keyword>
<dbReference type="InParanoid" id="W7X5T9"/>
<accession>W7X5T9</accession>
<evidence type="ECO:0000313" key="1">
    <source>
        <dbReference type="EMBL" id="EWS74730.1"/>
    </source>
</evidence>
<name>W7X5T9_TETTS</name>
<organism evidence="1 2">
    <name type="scientific">Tetrahymena thermophila (strain SB210)</name>
    <dbReference type="NCBI Taxonomy" id="312017"/>
    <lineage>
        <taxon>Eukaryota</taxon>
        <taxon>Sar</taxon>
        <taxon>Alveolata</taxon>
        <taxon>Ciliophora</taxon>
        <taxon>Intramacronucleata</taxon>
        <taxon>Oligohymenophorea</taxon>
        <taxon>Hymenostomatida</taxon>
        <taxon>Tetrahymenina</taxon>
        <taxon>Tetrahymenidae</taxon>
        <taxon>Tetrahymena</taxon>
    </lineage>
</organism>
<evidence type="ECO:0000313" key="2">
    <source>
        <dbReference type="Proteomes" id="UP000009168"/>
    </source>
</evidence>
<dbReference type="AlphaFoldDB" id="W7X5T9"/>
<dbReference type="EMBL" id="GG662718">
    <property type="protein sequence ID" value="EWS74730.1"/>
    <property type="molecule type" value="Genomic_DNA"/>
</dbReference>